<evidence type="ECO:0000259" key="1">
    <source>
        <dbReference type="Pfam" id="PF00534"/>
    </source>
</evidence>
<organism evidence="3 4">
    <name type="scientific">Clostridium aromativorans</name>
    <dbReference type="NCBI Taxonomy" id="2836848"/>
    <lineage>
        <taxon>Bacteria</taxon>
        <taxon>Bacillati</taxon>
        <taxon>Bacillota</taxon>
        <taxon>Clostridia</taxon>
        <taxon>Eubacteriales</taxon>
        <taxon>Clostridiaceae</taxon>
        <taxon>Clostridium</taxon>
    </lineage>
</organism>
<comment type="caution">
    <text evidence="3">The sequence shown here is derived from an EMBL/GenBank/DDBJ whole genome shotgun (WGS) entry which is preliminary data.</text>
</comment>
<dbReference type="PANTHER" id="PTHR12526">
    <property type="entry name" value="GLYCOSYLTRANSFERASE"/>
    <property type="match status" value="1"/>
</dbReference>
<dbReference type="Pfam" id="PF13439">
    <property type="entry name" value="Glyco_transf_4"/>
    <property type="match status" value="1"/>
</dbReference>
<dbReference type="EMBL" id="JAJJPB010000028">
    <property type="protein sequence ID" value="MCC9296349.1"/>
    <property type="molecule type" value="Genomic_DNA"/>
</dbReference>
<evidence type="ECO:0000313" key="3">
    <source>
        <dbReference type="EMBL" id="MCC9296349.1"/>
    </source>
</evidence>
<dbReference type="Proteomes" id="UP001165422">
    <property type="component" value="Unassembled WGS sequence"/>
</dbReference>
<gene>
    <name evidence="3" type="ORF">LN736_15955</name>
</gene>
<dbReference type="PANTHER" id="PTHR12526:SF630">
    <property type="entry name" value="GLYCOSYLTRANSFERASE"/>
    <property type="match status" value="1"/>
</dbReference>
<feature type="domain" description="Glycosyl transferase family 1" evidence="1">
    <location>
        <begin position="198"/>
        <end position="308"/>
    </location>
</feature>
<dbReference type="Gene3D" id="3.40.50.2000">
    <property type="entry name" value="Glycogen Phosphorylase B"/>
    <property type="match status" value="2"/>
</dbReference>
<evidence type="ECO:0000259" key="2">
    <source>
        <dbReference type="Pfam" id="PF13439"/>
    </source>
</evidence>
<proteinExistence type="predicted"/>
<protein>
    <submittedName>
        <fullName evidence="3">Glycosyltransferase family 4 protein</fullName>
    </submittedName>
</protein>
<evidence type="ECO:0000313" key="4">
    <source>
        <dbReference type="Proteomes" id="UP001165422"/>
    </source>
</evidence>
<dbReference type="InterPro" id="IPR001296">
    <property type="entry name" value="Glyco_trans_1"/>
</dbReference>
<name>A0ABS8N962_9CLOT</name>
<reference evidence="3" key="1">
    <citation type="submission" date="2021-11" db="EMBL/GenBank/DDBJ databases">
        <authorList>
            <person name="Qingchun L."/>
            <person name="Dong Z."/>
            <person name="Zongwei Q."/>
            <person name="Jia Z."/>
            <person name="Duotao L."/>
        </authorList>
    </citation>
    <scope>NUCLEOTIDE SEQUENCE</scope>
    <source>
        <strain evidence="3">WLY-B-L2</strain>
    </source>
</reference>
<dbReference type="SUPFAM" id="SSF53756">
    <property type="entry name" value="UDP-Glycosyltransferase/glycogen phosphorylase"/>
    <property type="match status" value="1"/>
</dbReference>
<sequence length="361" mass="42291">MKVIIIGPYPPPYGGISVHIKRIRKYLERKNINVVLYDEFKRFDNKSEKIISIDNYKKFIFKIPFLKTDLIHFHCINKKVRILLGFYKIFGLKIILSVHGQSIHDQLSKSNVFIRKLLIFSLKNIDMIICVNPSISEELLKLGFDKNKVVTIPAYINPIECKYDFENIPERVWKFVNKSKFLISANGWLRFYNNEDLYGIDMLIKLIHKLKVDGYEVNLFLALLGCDSQNKEEKIYYKKLKNEIIDYGLDPDSDIFIFEAKDTEFYPILKKSKLFLRPTNTDGYGVSIAEALYYKVPSIASNVCVRPEGTILFKVRDIEDLYSKTVDVIDNYKCYKEKLKDIKIEDNADKILNVYKKLVNL</sequence>
<dbReference type="Pfam" id="PF00534">
    <property type="entry name" value="Glycos_transf_1"/>
    <property type="match status" value="1"/>
</dbReference>
<dbReference type="InterPro" id="IPR028098">
    <property type="entry name" value="Glyco_trans_4-like_N"/>
</dbReference>
<accession>A0ABS8N962</accession>
<feature type="domain" description="Glycosyltransferase subfamily 4-like N-terminal" evidence="2">
    <location>
        <begin position="13"/>
        <end position="156"/>
    </location>
</feature>
<dbReference type="CDD" id="cd03801">
    <property type="entry name" value="GT4_PimA-like"/>
    <property type="match status" value="1"/>
</dbReference>
<dbReference type="RefSeq" id="WP_229981978.1">
    <property type="nucleotide sequence ID" value="NZ_JAJJPB010000028.1"/>
</dbReference>
<keyword evidence="4" id="KW-1185">Reference proteome</keyword>